<dbReference type="Pfam" id="PF04542">
    <property type="entry name" value="Sigma70_r2"/>
    <property type="match status" value="1"/>
</dbReference>
<accession>A0ABN7TKX2</accession>
<evidence type="ECO:0000256" key="1">
    <source>
        <dbReference type="ARBA" id="ARBA00023015"/>
    </source>
</evidence>
<dbReference type="EMBL" id="CAJVCE010000004">
    <property type="protein sequence ID" value="CAG7633794.1"/>
    <property type="molecule type" value="Genomic_DNA"/>
</dbReference>
<evidence type="ECO:0000313" key="7">
    <source>
        <dbReference type="EMBL" id="CAG7633794.1"/>
    </source>
</evidence>
<keyword evidence="2" id="KW-0731">Sigma factor</keyword>
<keyword evidence="1" id="KW-0805">Transcription regulation</keyword>
<keyword evidence="3" id="KW-0238">DNA-binding</keyword>
<dbReference type="PANTHER" id="PTHR43133:SF8">
    <property type="entry name" value="RNA POLYMERASE SIGMA FACTOR HI_1459-RELATED"/>
    <property type="match status" value="1"/>
</dbReference>
<feature type="coiled-coil region" evidence="5">
    <location>
        <begin position="90"/>
        <end position="120"/>
    </location>
</feature>
<dbReference type="InterPro" id="IPR039425">
    <property type="entry name" value="RNA_pol_sigma-70-like"/>
</dbReference>
<keyword evidence="8" id="KW-1185">Reference proteome</keyword>
<reference evidence="7 8" key="1">
    <citation type="submission" date="2021-06" db="EMBL/GenBank/DDBJ databases">
        <authorList>
            <person name="Criscuolo A."/>
        </authorList>
    </citation>
    <scope>NUCLEOTIDE SEQUENCE [LARGE SCALE GENOMIC DNA]</scope>
    <source>
        <strain evidence="8">CIP 111802</strain>
    </source>
</reference>
<evidence type="ECO:0000256" key="5">
    <source>
        <dbReference type="SAM" id="Coils"/>
    </source>
</evidence>
<dbReference type="RefSeq" id="WP_218098303.1">
    <property type="nucleotide sequence ID" value="NZ_CAJVCE010000004.1"/>
</dbReference>
<evidence type="ECO:0000259" key="6">
    <source>
        <dbReference type="Pfam" id="PF04542"/>
    </source>
</evidence>
<dbReference type="Proteomes" id="UP000730618">
    <property type="component" value="Unassembled WGS sequence"/>
</dbReference>
<gene>
    <name evidence="7" type="ORF">PAECIP111802_01983</name>
</gene>
<proteinExistence type="predicted"/>
<organism evidence="7 8">
    <name type="scientific">Paenibacillus allorhizosphaerae</name>
    <dbReference type="NCBI Taxonomy" id="2849866"/>
    <lineage>
        <taxon>Bacteria</taxon>
        <taxon>Bacillati</taxon>
        <taxon>Bacillota</taxon>
        <taxon>Bacilli</taxon>
        <taxon>Bacillales</taxon>
        <taxon>Paenibacillaceae</taxon>
        <taxon>Paenibacillus</taxon>
    </lineage>
</organism>
<dbReference type="PANTHER" id="PTHR43133">
    <property type="entry name" value="RNA POLYMERASE ECF-TYPE SIGMA FACTO"/>
    <property type="match status" value="1"/>
</dbReference>
<dbReference type="InterPro" id="IPR007627">
    <property type="entry name" value="RNA_pol_sigma70_r2"/>
</dbReference>
<name>A0ABN7TKX2_9BACL</name>
<feature type="domain" description="RNA polymerase sigma-70 region 2" evidence="6">
    <location>
        <begin position="13"/>
        <end position="78"/>
    </location>
</feature>
<comment type="caution">
    <text evidence="7">The sequence shown here is derived from an EMBL/GenBank/DDBJ whole genome shotgun (WGS) entry which is preliminary data.</text>
</comment>
<evidence type="ECO:0000256" key="3">
    <source>
        <dbReference type="ARBA" id="ARBA00023125"/>
    </source>
</evidence>
<dbReference type="InterPro" id="IPR014284">
    <property type="entry name" value="RNA_pol_sigma-70_dom"/>
</dbReference>
<dbReference type="NCBIfam" id="TIGR02937">
    <property type="entry name" value="sigma70-ECF"/>
    <property type="match status" value="1"/>
</dbReference>
<evidence type="ECO:0000256" key="4">
    <source>
        <dbReference type="ARBA" id="ARBA00023163"/>
    </source>
</evidence>
<sequence length="547" mass="63164">MTHILHFTDFHMEQYAKKIFGFAIRKTGNHHHAEDLSQDILLALLKSLQSGREIENMDAWVHTICCYTWSNYLSKEKRYWQTSDIDSLQMEDASIRLEEAHVLNESLERTKREMAFLNRLHRTISVMYYYENKNVKTISELLHIPLGTVKWHLYEARNKVKEAMNLEHGTSTLSLKPVRLTVGHSGSPGPKGEPNKYFEALLAHNIAIAAYEQPATIEEIARSLGVSCAYVEDFIHKFEYSGLFRKVGKDKYQTDFIIGDMKSNIAQATYLKAKAAELADKMHEAVTAKLNDLKTIGFHGCNCSDAFLLWTLIPYAVNYQYNRVKAREYYARYGPEERKDGGKYTVQARIRYEEPEYKASIPDYDRVRQYASNGIKSRSTGKYFGMQMESCWSGMKWRDFNSSDIVDMHHVIRLIESGASHTEYDKERITRMVRKGFVSYKDGRLDCLVPFFKPDQYKAFIRILESLLQEIDAKAALEQVHDDFVAIWKSLAPVHISHKDIVTKAVSDGATIVFAVMEHLVHNQLLSLPSEEEKERLTTIMWMSGED</sequence>
<protein>
    <recommendedName>
        <fullName evidence="6">RNA polymerase sigma-70 region 2 domain-containing protein</fullName>
    </recommendedName>
</protein>
<evidence type="ECO:0000313" key="8">
    <source>
        <dbReference type="Proteomes" id="UP000730618"/>
    </source>
</evidence>
<evidence type="ECO:0000256" key="2">
    <source>
        <dbReference type="ARBA" id="ARBA00023082"/>
    </source>
</evidence>
<keyword evidence="5" id="KW-0175">Coiled coil</keyword>
<keyword evidence="4" id="KW-0804">Transcription</keyword>